<dbReference type="EMBL" id="VDEP01000419">
    <property type="protein sequence ID" value="KAA1085085.1"/>
    <property type="molecule type" value="Genomic_DNA"/>
</dbReference>
<organism evidence="2 3">
    <name type="scientific">Puccinia graminis f. sp. tritici</name>
    <dbReference type="NCBI Taxonomy" id="56615"/>
    <lineage>
        <taxon>Eukaryota</taxon>
        <taxon>Fungi</taxon>
        <taxon>Dikarya</taxon>
        <taxon>Basidiomycota</taxon>
        <taxon>Pucciniomycotina</taxon>
        <taxon>Pucciniomycetes</taxon>
        <taxon>Pucciniales</taxon>
        <taxon>Pucciniaceae</taxon>
        <taxon>Puccinia</taxon>
    </lineage>
</organism>
<protein>
    <submittedName>
        <fullName evidence="2">Uncharacterized protein</fullName>
    </submittedName>
</protein>
<sequence length="282" mass="29880">MVHSAAPAFIQPVSALFDALATPIHPTFFPVACFPLLHAFRISVAYRTLNTRAGGKTSAAADLAGFLLMAWGGSIISHILLNLPIPQLLSFSPFLVYATTHMSLPDLGSLPSLKTLDSLFPLVDGLLRTASIAAGVEACRNHGSPAIRESLSIQLFIGAVASSGGGISAQTLSVWEPSWRLNRPLFLQEGTLLAGTDVWSGALVAAIYGCLSASHPHYSSLIGLLYSSSFTNSPILSPTDAKATAASILTLIYCWRVYHVHYSKSSVVGTKKAGQKSKSKNE</sequence>
<evidence type="ECO:0000313" key="3">
    <source>
        <dbReference type="Proteomes" id="UP000325313"/>
    </source>
</evidence>
<feature type="transmembrane region" description="Helical" evidence="1">
    <location>
        <begin position="28"/>
        <end position="49"/>
    </location>
</feature>
<evidence type="ECO:0000313" key="2">
    <source>
        <dbReference type="EMBL" id="KAA1085085.1"/>
    </source>
</evidence>
<dbReference type="Proteomes" id="UP000325313">
    <property type="component" value="Unassembled WGS sequence"/>
</dbReference>
<feature type="transmembrane region" description="Helical" evidence="1">
    <location>
        <begin position="61"/>
        <end position="81"/>
    </location>
</feature>
<accession>A0A5B0N729</accession>
<keyword evidence="1" id="KW-0472">Membrane</keyword>
<reference evidence="2 3" key="1">
    <citation type="submission" date="2019-05" db="EMBL/GenBank/DDBJ databases">
        <title>Emergence of the Ug99 lineage of the wheat stem rust pathogen through somatic hybridization.</title>
        <authorList>
            <person name="Li F."/>
            <person name="Upadhyaya N.M."/>
            <person name="Sperschneider J."/>
            <person name="Matny O."/>
            <person name="Nguyen-Phuc H."/>
            <person name="Mago R."/>
            <person name="Raley C."/>
            <person name="Miller M.E."/>
            <person name="Silverstein K.A.T."/>
            <person name="Henningsen E."/>
            <person name="Hirsch C.D."/>
            <person name="Visser B."/>
            <person name="Pretorius Z.A."/>
            <person name="Steffenson B.J."/>
            <person name="Schwessinger B."/>
            <person name="Dodds P.N."/>
            <person name="Figueroa M."/>
        </authorList>
    </citation>
    <scope>NUCLEOTIDE SEQUENCE [LARGE SCALE GENOMIC DNA]</scope>
    <source>
        <strain evidence="2 3">Ug99</strain>
    </source>
</reference>
<name>A0A5B0N729_PUCGR</name>
<proteinExistence type="predicted"/>
<gene>
    <name evidence="2" type="ORF">PGTUg99_008585</name>
</gene>
<keyword evidence="1" id="KW-1133">Transmembrane helix</keyword>
<comment type="caution">
    <text evidence="2">The sequence shown here is derived from an EMBL/GenBank/DDBJ whole genome shotgun (WGS) entry which is preliminary data.</text>
</comment>
<keyword evidence="1" id="KW-0812">Transmembrane</keyword>
<evidence type="ECO:0000256" key="1">
    <source>
        <dbReference type="SAM" id="Phobius"/>
    </source>
</evidence>
<dbReference type="AlphaFoldDB" id="A0A5B0N729"/>